<dbReference type="Proteomes" id="UP000318693">
    <property type="component" value="Unassembled WGS sequence"/>
</dbReference>
<gene>
    <name evidence="1" type="ORF">FJ693_02085</name>
</gene>
<evidence type="ECO:0000313" key="1">
    <source>
        <dbReference type="EMBL" id="TRW47307.1"/>
    </source>
</evidence>
<dbReference type="InterPro" id="IPR007423">
    <property type="entry name" value="Sel_put"/>
</dbReference>
<reference evidence="1 2" key="1">
    <citation type="submission" date="2019-07" db="EMBL/GenBank/DDBJ databases">
        <title>Georgenia wutianyii sp. nov. and Georgenia *** sp. nov. isolated from plateau pika (Ochotona curzoniae) in the Qinghai-Tibet plateau of China.</title>
        <authorList>
            <person name="Tian Z."/>
        </authorList>
    </citation>
    <scope>NUCLEOTIDE SEQUENCE [LARGE SCALE GENOMIC DNA]</scope>
    <source>
        <strain evidence="1 2">Z446</strain>
    </source>
</reference>
<comment type="caution">
    <text evidence="1">The sequence shown here is derived from an EMBL/GenBank/DDBJ whole genome shotgun (WGS) entry which is preliminary data.</text>
</comment>
<organism evidence="1 2">
    <name type="scientific">Georgenia yuyongxinii</name>
    <dbReference type="NCBI Taxonomy" id="2589797"/>
    <lineage>
        <taxon>Bacteria</taxon>
        <taxon>Bacillati</taxon>
        <taxon>Actinomycetota</taxon>
        <taxon>Actinomycetes</taxon>
        <taxon>Micrococcales</taxon>
        <taxon>Bogoriellaceae</taxon>
        <taxon>Georgenia</taxon>
    </lineage>
</organism>
<keyword evidence="2" id="KW-1185">Reference proteome</keyword>
<dbReference type="Pfam" id="PF04328">
    <property type="entry name" value="Sel_put"/>
    <property type="match status" value="1"/>
</dbReference>
<accession>A0A552WWZ1</accession>
<dbReference type="EMBL" id="VJXR01000003">
    <property type="protein sequence ID" value="TRW47307.1"/>
    <property type="molecule type" value="Genomic_DNA"/>
</dbReference>
<evidence type="ECO:0000313" key="2">
    <source>
        <dbReference type="Proteomes" id="UP000318693"/>
    </source>
</evidence>
<dbReference type="AlphaFoldDB" id="A0A552WWZ1"/>
<sequence>MSTTGTSQVLTGAAPTTTVVGAAPRRALRGTGAWLRRTATSARWYVRELLGDSAYDKYVARHHLEHPDHEPMSQRAWWRERAEAEAVNPQPRCC</sequence>
<dbReference type="RefSeq" id="WP_143416879.1">
    <property type="nucleotide sequence ID" value="NZ_VJXR01000003.1"/>
</dbReference>
<name>A0A552WWZ1_9MICO</name>
<proteinExistence type="predicted"/>
<protein>
    <submittedName>
        <fullName evidence="1">YbdD/YjiX family protein</fullName>
    </submittedName>
</protein>